<comment type="caution">
    <text evidence="1">The sequence shown here is derived from an EMBL/GenBank/DDBJ whole genome shotgun (WGS) entry which is preliminary data.</text>
</comment>
<sequence>MERKMLNIILRHRLRNEDIRRQTHIKDAAETAGKLKKKWAGHVMRVNENRWTCILTTWDSRIGKRNAGRQKTSLLHGRSQDGTHCSKKETLAHVLGYCPRGELLHNTRHNRIRSKIAAALSEPAVTAPPYPDILEEYVLPQTTHKQPSMVFQQHGTPPHWRIIHYGSRSTITLDMLLRAWIKTETEVLDPGTVTTTGRDGCPYL</sequence>
<name>A0ABQ8T9Y6_PERAM</name>
<protein>
    <submittedName>
        <fullName evidence="1">Uncharacterized protein</fullName>
    </submittedName>
</protein>
<gene>
    <name evidence="1" type="ORF">ANN_04394</name>
</gene>
<dbReference type="Proteomes" id="UP001148838">
    <property type="component" value="Unassembled WGS sequence"/>
</dbReference>
<organism evidence="1 2">
    <name type="scientific">Periplaneta americana</name>
    <name type="common">American cockroach</name>
    <name type="synonym">Blatta americana</name>
    <dbReference type="NCBI Taxonomy" id="6978"/>
    <lineage>
        <taxon>Eukaryota</taxon>
        <taxon>Metazoa</taxon>
        <taxon>Ecdysozoa</taxon>
        <taxon>Arthropoda</taxon>
        <taxon>Hexapoda</taxon>
        <taxon>Insecta</taxon>
        <taxon>Pterygota</taxon>
        <taxon>Neoptera</taxon>
        <taxon>Polyneoptera</taxon>
        <taxon>Dictyoptera</taxon>
        <taxon>Blattodea</taxon>
        <taxon>Blattoidea</taxon>
        <taxon>Blattidae</taxon>
        <taxon>Blattinae</taxon>
        <taxon>Periplaneta</taxon>
    </lineage>
</organism>
<evidence type="ECO:0000313" key="2">
    <source>
        <dbReference type="Proteomes" id="UP001148838"/>
    </source>
</evidence>
<reference evidence="1 2" key="1">
    <citation type="journal article" date="2022" name="Allergy">
        <title>Genome assembly and annotation of Periplaneta americana reveal a comprehensive cockroach allergen profile.</title>
        <authorList>
            <person name="Wang L."/>
            <person name="Xiong Q."/>
            <person name="Saelim N."/>
            <person name="Wang L."/>
            <person name="Nong W."/>
            <person name="Wan A.T."/>
            <person name="Shi M."/>
            <person name="Liu X."/>
            <person name="Cao Q."/>
            <person name="Hui J.H.L."/>
            <person name="Sookrung N."/>
            <person name="Leung T.F."/>
            <person name="Tungtrongchitr A."/>
            <person name="Tsui S.K.W."/>
        </authorList>
    </citation>
    <scope>NUCLEOTIDE SEQUENCE [LARGE SCALE GENOMIC DNA]</scope>
    <source>
        <strain evidence="1">PWHHKU_190912</strain>
    </source>
</reference>
<keyword evidence="2" id="KW-1185">Reference proteome</keyword>
<dbReference type="EMBL" id="JAJSOF020000013">
    <property type="protein sequence ID" value="KAJ4442801.1"/>
    <property type="molecule type" value="Genomic_DNA"/>
</dbReference>
<evidence type="ECO:0000313" key="1">
    <source>
        <dbReference type="EMBL" id="KAJ4442801.1"/>
    </source>
</evidence>
<proteinExistence type="predicted"/>
<accession>A0ABQ8T9Y6</accession>